<dbReference type="GO" id="GO:0005886">
    <property type="term" value="C:plasma membrane"/>
    <property type="evidence" value="ECO:0007669"/>
    <property type="project" value="TreeGrafter"/>
</dbReference>
<dbReference type="AlphaFoldDB" id="A0A9Q0GYD0"/>
<feature type="compositionally biased region" description="Basic and acidic residues" evidence="1">
    <location>
        <begin position="156"/>
        <end position="166"/>
    </location>
</feature>
<feature type="domain" description="RIN4 pathogenic type III effector avirulence factor Avr cleavage site" evidence="2">
    <location>
        <begin position="3"/>
        <end position="32"/>
    </location>
</feature>
<feature type="region of interest" description="Disordered" evidence="1">
    <location>
        <begin position="220"/>
        <end position="245"/>
    </location>
</feature>
<sequence length="260" mass="28377">MAKHSQVPKFGNWESEENVPYTAFFDKASKGRSNAKMINANGPQENAVFDDKTPVQAPALKNGAEPGAAVIPGTARSKHERRSSREDGDFSRSTDSPVRNDKVVPRTATDSPVQRHGDSRRNGRLSGGSSIEQSPIHLHHQARSSGKGSKVSSPSWERKGSSEHNHGLAPSTPGRSRLRPATRADDNVDKGAAVPKFGEWDENNPASADGYTHIFNKVREERQGGSEKVPVMPTESSYNGRQQNKNDDSTAFCCFAWGRK</sequence>
<evidence type="ECO:0000256" key="1">
    <source>
        <dbReference type="SAM" id="MobiDB-lite"/>
    </source>
</evidence>
<dbReference type="EMBL" id="JAMYWD010000011">
    <property type="protein sequence ID" value="KAJ4955256.1"/>
    <property type="molecule type" value="Genomic_DNA"/>
</dbReference>
<evidence type="ECO:0000313" key="4">
    <source>
        <dbReference type="Proteomes" id="UP001141806"/>
    </source>
</evidence>
<evidence type="ECO:0000259" key="2">
    <source>
        <dbReference type="Pfam" id="PF05627"/>
    </source>
</evidence>
<proteinExistence type="predicted"/>
<evidence type="ECO:0000313" key="3">
    <source>
        <dbReference type="EMBL" id="KAJ4955256.1"/>
    </source>
</evidence>
<gene>
    <name evidence="3" type="ORF">NE237_012039</name>
</gene>
<accession>A0A9Q0GYD0</accession>
<feature type="compositionally biased region" description="Basic and acidic residues" evidence="1">
    <location>
        <begin position="83"/>
        <end position="104"/>
    </location>
</feature>
<reference evidence="3" key="1">
    <citation type="journal article" date="2023" name="Plant J.">
        <title>The genome of the king protea, Protea cynaroides.</title>
        <authorList>
            <person name="Chang J."/>
            <person name="Duong T.A."/>
            <person name="Schoeman C."/>
            <person name="Ma X."/>
            <person name="Roodt D."/>
            <person name="Barker N."/>
            <person name="Li Z."/>
            <person name="Van de Peer Y."/>
            <person name="Mizrachi E."/>
        </authorList>
    </citation>
    <scope>NUCLEOTIDE SEQUENCE</scope>
    <source>
        <tissue evidence="3">Young leaves</tissue>
    </source>
</reference>
<dbReference type="Pfam" id="PF05627">
    <property type="entry name" value="AvrRpt-cleavage"/>
    <property type="match status" value="2"/>
</dbReference>
<protein>
    <recommendedName>
        <fullName evidence="2">RIN4 pathogenic type III effector avirulence factor Avr cleavage site domain-containing protein</fullName>
    </recommendedName>
</protein>
<dbReference type="InterPro" id="IPR008700">
    <property type="entry name" value="TypeIII_avirulence_cleave"/>
</dbReference>
<comment type="caution">
    <text evidence="3">The sequence shown here is derived from an EMBL/GenBank/DDBJ whole genome shotgun (WGS) entry which is preliminary data.</text>
</comment>
<dbReference type="OrthoDB" id="1109067at2759"/>
<feature type="compositionally biased region" description="Polar residues" evidence="1">
    <location>
        <begin position="234"/>
        <end position="243"/>
    </location>
</feature>
<name>A0A9Q0GYD0_9MAGN</name>
<dbReference type="InterPro" id="IPR040387">
    <property type="entry name" value="RIN4/NOI4"/>
</dbReference>
<feature type="domain" description="RIN4 pathogenic type III effector avirulence factor Avr cleavage site" evidence="2">
    <location>
        <begin position="190"/>
        <end position="223"/>
    </location>
</feature>
<feature type="compositionally biased region" description="Low complexity" evidence="1">
    <location>
        <begin position="144"/>
        <end position="155"/>
    </location>
</feature>
<dbReference type="PANTHER" id="PTHR33159:SF6">
    <property type="entry name" value="RPM1-INTERACTING PROTEIN 4"/>
    <property type="match status" value="1"/>
</dbReference>
<dbReference type="PANTHER" id="PTHR33159">
    <property type="entry name" value="RPM1-INTERACTING PROTEIN 4 (RIN4) FAMILY PROTEIN"/>
    <property type="match status" value="1"/>
</dbReference>
<dbReference type="Proteomes" id="UP001141806">
    <property type="component" value="Unassembled WGS sequence"/>
</dbReference>
<feature type="region of interest" description="Disordered" evidence="1">
    <location>
        <begin position="35"/>
        <end position="208"/>
    </location>
</feature>
<organism evidence="3 4">
    <name type="scientific">Protea cynaroides</name>
    <dbReference type="NCBI Taxonomy" id="273540"/>
    <lineage>
        <taxon>Eukaryota</taxon>
        <taxon>Viridiplantae</taxon>
        <taxon>Streptophyta</taxon>
        <taxon>Embryophyta</taxon>
        <taxon>Tracheophyta</taxon>
        <taxon>Spermatophyta</taxon>
        <taxon>Magnoliopsida</taxon>
        <taxon>Proteales</taxon>
        <taxon>Proteaceae</taxon>
        <taxon>Protea</taxon>
    </lineage>
</organism>
<keyword evidence="4" id="KW-1185">Reference proteome</keyword>